<evidence type="ECO:0000313" key="2">
    <source>
        <dbReference type="EMBL" id="TEW66806.1"/>
    </source>
</evidence>
<dbReference type="Gene3D" id="3.40.1360.10">
    <property type="match status" value="1"/>
</dbReference>
<dbReference type="RefSeq" id="WP_134336411.1">
    <property type="nucleotide sequence ID" value="NZ_BMCZ01000003.1"/>
</dbReference>
<dbReference type="GO" id="GO:0006260">
    <property type="term" value="P:DNA replication"/>
    <property type="evidence" value="ECO:0007669"/>
    <property type="project" value="InterPro"/>
</dbReference>
<dbReference type="GO" id="GO:0008270">
    <property type="term" value="F:zinc ion binding"/>
    <property type="evidence" value="ECO:0007669"/>
    <property type="project" value="InterPro"/>
</dbReference>
<evidence type="ECO:0000313" key="3">
    <source>
        <dbReference type="Proteomes" id="UP000297248"/>
    </source>
</evidence>
<dbReference type="SUPFAM" id="SSF57783">
    <property type="entry name" value="Zinc beta-ribbon"/>
    <property type="match status" value="1"/>
</dbReference>
<dbReference type="Proteomes" id="UP000297248">
    <property type="component" value="Unassembled WGS sequence"/>
</dbReference>
<reference evidence="2 3" key="1">
    <citation type="journal article" date="2016" name="Int. J. Syst. Evol. Microbiol.">
        <title>Proposal of Mucilaginibacter phyllosphaerae sp. nov. isolated from the phyllosphere of Galium album.</title>
        <authorList>
            <person name="Aydogan E.L."/>
            <person name="Busse H.J."/>
            <person name="Moser G."/>
            <person name="Muller C."/>
            <person name="Kampfer P."/>
            <person name="Glaeser S.P."/>
        </authorList>
    </citation>
    <scope>NUCLEOTIDE SEQUENCE [LARGE SCALE GENOMIC DNA]</scope>
    <source>
        <strain evidence="2 3">PP-F2FG21</strain>
    </source>
</reference>
<proteinExistence type="predicted"/>
<reference evidence="2" key="2">
    <citation type="submission" date="2019-03" db="EMBL/GenBank/DDBJ databases">
        <authorList>
            <person name="Yan Y.-Q."/>
            <person name="Du Z.-J."/>
        </authorList>
    </citation>
    <scope>NUCLEOTIDE SEQUENCE</scope>
    <source>
        <strain evidence="2">PP-F2FG21</strain>
    </source>
</reference>
<organism evidence="2 3">
    <name type="scientific">Mucilaginibacter phyllosphaerae</name>
    <dbReference type="NCBI Taxonomy" id="1812349"/>
    <lineage>
        <taxon>Bacteria</taxon>
        <taxon>Pseudomonadati</taxon>
        <taxon>Bacteroidota</taxon>
        <taxon>Sphingobacteriia</taxon>
        <taxon>Sphingobacteriales</taxon>
        <taxon>Sphingobacteriaceae</taxon>
        <taxon>Mucilaginibacter</taxon>
    </lineage>
</organism>
<dbReference type="GO" id="GO:0003677">
    <property type="term" value="F:DNA binding"/>
    <property type="evidence" value="ECO:0007669"/>
    <property type="project" value="InterPro"/>
</dbReference>
<evidence type="ECO:0000313" key="4">
    <source>
        <dbReference type="Proteomes" id="UP000583101"/>
    </source>
</evidence>
<dbReference type="Proteomes" id="UP000583101">
    <property type="component" value="Unassembled WGS sequence"/>
</dbReference>
<protein>
    <submittedName>
        <fullName evidence="2">Uncharacterized protein</fullName>
    </submittedName>
</protein>
<dbReference type="Pfam" id="PF13155">
    <property type="entry name" value="Toprim_2"/>
    <property type="match status" value="1"/>
</dbReference>
<dbReference type="AlphaFoldDB" id="A0A4Y8ADW8"/>
<reference evidence="1 4" key="3">
    <citation type="submission" date="2020-08" db="EMBL/GenBank/DDBJ databases">
        <title>Genomic Encyclopedia of Type Strains, Phase IV (KMG-IV): sequencing the most valuable type-strain genomes for metagenomic binning, comparative biology and taxonomic classification.</title>
        <authorList>
            <person name="Goeker M."/>
        </authorList>
    </citation>
    <scope>NUCLEOTIDE SEQUENCE [LARGE SCALE GENOMIC DNA]</scope>
    <source>
        <strain evidence="1 4">DSM 100995</strain>
    </source>
</reference>
<name>A0A4Y8ADW8_9SPHI</name>
<dbReference type="InterPro" id="IPR036977">
    <property type="entry name" value="DNA_primase_Znf_CHC2"/>
</dbReference>
<keyword evidence="4" id="KW-1185">Reference proteome</keyword>
<dbReference type="SUPFAM" id="SSF56731">
    <property type="entry name" value="DNA primase core"/>
    <property type="match status" value="1"/>
</dbReference>
<dbReference type="Gene3D" id="3.90.580.10">
    <property type="entry name" value="Zinc finger, CHC2-type domain"/>
    <property type="match status" value="1"/>
</dbReference>
<dbReference type="EMBL" id="JACIEG010000009">
    <property type="protein sequence ID" value="MBB3971298.1"/>
    <property type="molecule type" value="Genomic_DNA"/>
</dbReference>
<gene>
    <name evidence="2" type="ORF">E2R65_10345</name>
    <name evidence="1" type="ORF">GGR35_003926</name>
</gene>
<comment type="caution">
    <text evidence="2">The sequence shown here is derived from an EMBL/GenBank/DDBJ whole genome shotgun (WGS) entry which is preliminary data.</text>
</comment>
<evidence type="ECO:0000313" key="1">
    <source>
        <dbReference type="EMBL" id="MBB3971298.1"/>
    </source>
</evidence>
<sequence length="308" mass="34835">MSTLLNARELKEQASIVDLLARLGYQPVKKSGKEHFYLSMLRDSDTQPSMSVNDQLGVWFDHGSGKGGNIIDFGLAYWPGSTFNEVVGKIQSAAEPHLLQRTLRPRRPVKVRNYAIEEIKDLGTHPAITNYLKNRGVFDVAKAHLSEIYYVVEDDKGLRKPFFAAGWKNETGSWEVRNKYFKGCLGNKAITFIPGDLKRAAVFEGFLDCLSWLKENENTGESLIVLNTLTLIHEGIARAKQFSSIDIYFDHDPAGHHATKDFLTALPYATDRSAIYKGYNDYNDKLVAHMNRPPLNDPFERKPKGFSY</sequence>
<accession>A0A4Y8ADW8</accession>
<dbReference type="EMBL" id="SNQG01000003">
    <property type="protein sequence ID" value="TEW66806.1"/>
    <property type="molecule type" value="Genomic_DNA"/>
</dbReference>
<dbReference type="OrthoDB" id="8536512at2"/>